<evidence type="ECO:0000259" key="9">
    <source>
        <dbReference type="SMART" id="SM00881"/>
    </source>
</evidence>
<dbReference type="GO" id="GO:0006099">
    <property type="term" value="P:tricarboxylic acid cycle"/>
    <property type="evidence" value="ECO:0007669"/>
    <property type="project" value="UniProtKB-UniRule"/>
</dbReference>
<dbReference type="InterPro" id="IPR017440">
    <property type="entry name" value="Cit_synth/succinyl-CoA_lig_AS"/>
</dbReference>
<evidence type="ECO:0000256" key="6">
    <source>
        <dbReference type="HAMAP-Rule" id="MF_03222"/>
    </source>
</evidence>
<dbReference type="GO" id="GO:0009361">
    <property type="term" value="C:succinate-CoA ligase complex (ADP-forming)"/>
    <property type="evidence" value="ECO:0007669"/>
    <property type="project" value="TreeGrafter"/>
</dbReference>
<dbReference type="UniPathway" id="UPA00223">
    <property type="reaction ID" value="UER00999"/>
</dbReference>
<dbReference type="STRING" id="1537102.L0B341"/>
<dbReference type="eggNOG" id="KOG1255">
    <property type="taxonomic scope" value="Eukaryota"/>
</dbReference>
<dbReference type="Pfam" id="PF02629">
    <property type="entry name" value="CoA_binding"/>
    <property type="match status" value="1"/>
</dbReference>
<gene>
    <name evidence="10" type="ORF">BEWA_009430</name>
</gene>
<dbReference type="InterPro" id="IPR016102">
    <property type="entry name" value="Succinyl-CoA_synth-like"/>
</dbReference>
<dbReference type="PRINTS" id="PR01798">
    <property type="entry name" value="SCOASYNTHASE"/>
</dbReference>
<dbReference type="GO" id="GO:0004776">
    <property type="term" value="F:succinate-CoA ligase (GDP-forming) activity"/>
    <property type="evidence" value="ECO:0007669"/>
    <property type="project" value="TreeGrafter"/>
</dbReference>
<dbReference type="Pfam" id="PF00549">
    <property type="entry name" value="Ligase_CoA"/>
    <property type="match status" value="1"/>
</dbReference>
<feature type="binding site" evidence="6">
    <location>
        <position position="72"/>
    </location>
    <ligand>
        <name>CoA</name>
        <dbReference type="ChEBI" id="CHEBI:57287"/>
    </ligand>
</feature>
<dbReference type="GeneID" id="15804833"/>
<dbReference type="PROSITE" id="PS00399">
    <property type="entry name" value="SUCCINYL_COA_LIG_2"/>
    <property type="match status" value="1"/>
</dbReference>
<sequence>MIHRNIKYGIHPLSWTESLRQFSRGFSSNRVYVDKDTKIICQGLTGKQGTFHATECLKYYGTNFVGGVHPKKGGSMWTSLDEQFTLPIFSNVREAVKETGADASIIYVPPPGAADAIVEAIEAEVPLIVCITEGIPQHDMVKVKTILKDPSCKSTLIGPNCPGIIKPEECKIGIMPGNIHKKGSIGIISRSGTLTYEAVSQTTNVGLGQSVCIGIGGDPFSGITFTDAIKKFVKDPQTKGILVIGEIGGTAEEDLADWIKENPTEKPIVALIAGIAAPPGRRMGHAGAIISGNKGTAQGKIKALREAGVIVPDTPAEMGITMFNALKRQL</sequence>
<dbReference type="GO" id="GO:0034492">
    <property type="term" value="C:hydrogenosome lumen"/>
    <property type="evidence" value="ECO:0007669"/>
    <property type="project" value="UniProtKB-SubCell"/>
</dbReference>
<feature type="binding site" evidence="6">
    <location>
        <begin position="131"/>
        <end position="133"/>
    </location>
    <ligand>
        <name>CoA</name>
        <dbReference type="ChEBI" id="CHEBI:57287"/>
    </ligand>
</feature>
<keyword evidence="2 6" id="KW-0436">Ligase</keyword>
<dbReference type="SUPFAM" id="SSF51735">
    <property type="entry name" value="NAD(P)-binding Rossmann-fold domains"/>
    <property type="match status" value="1"/>
</dbReference>
<organism evidence="10 11">
    <name type="scientific">Theileria equi strain WA</name>
    <dbReference type="NCBI Taxonomy" id="1537102"/>
    <lineage>
        <taxon>Eukaryota</taxon>
        <taxon>Sar</taxon>
        <taxon>Alveolata</taxon>
        <taxon>Apicomplexa</taxon>
        <taxon>Aconoidasida</taxon>
        <taxon>Piroplasmida</taxon>
        <taxon>Theileriidae</taxon>
        <taxon>Theileria</taxon>
    </lineage>
</organism>
<comment type="similarity">
    <text evidence="6 8">Belongs to the succinate/malate CoA ligase alpha subunit family.</text>
</comment>
<dbReference type="InterPro" id="IPR005810">
    <property type="entry name" value="CoA_lig_alpha"/>
</dbReference>
<evidence type="ECO:0000313" key="11">
    <source>
        <dbReference type="Proteomes" id="UP000031512"/>
    </source>
</evidence>
<dbReference type="FunFam" id="3.40.50.720:FF:000277">
    <property type="entry name" value="Succinate--CoA ligase [ADP-forming] subunit alpha"/>
    <property type="match status" value="1"/>
</dbReference>
<dbReference type="Proteomes" id="UP000031512">
    <property type="component" value="Chromosome 3"/>
</dbReference>
<dbReference type="SUPFAM" id="SSF52210">
    <property type="entry name" value="Succinyl-CoA synthetase domains"/>
    <property type="match status" value="1"/>
</dbReference>
<dbReference type="Gene3D" id="3.40.50.261">
    <property type="entry name" value="Succinyl-CoA synthetase domains"/>
    <property type="match status" value="1"/>
</dbReference>
<comment type="subunit">
    <text evidence="6">Heterodimer of an alpha and a beta subunit.</text>
</comment>
<feature type="binding site" evidence="6">
    <location>
        <begin position="45"/>
        <end position="48"/>
    </location>
    <ligand>
        <name>CoA</name>
        <dbReference type="ChEBI" id="CHEBI:57287"/>
    </ligand>
</feature>
<dbReference type="RefSeq" id="XP_004831195.1">
    <property type="nucleotide sequence ID" value="XM_004831138.1"/>
</dbReference>
<dbReference type="KEGG" id="beq:BEWA_009430"/>
<comment type="catalytic activity">
    <reaction evidence="6">
        <text>succinate + ATP + CoA = succinyl-CoA + ADP + phosphate</text>
        <dbReference type="Rhea" id="RHEA:17661"/>
        <dbReference type="ChEBI" id="CHEBI:30031"/>
        <dbReference type="ChEBI" id="CHEBI:30616"/>
        <dbReference type="ChEBI" id="CHEBI:43474"/>
        <dbReference type="ChEBI" id="CHEBI:57287"/>
        <dbReference type="ChEBI" id="CHEBI:57292"/>
        <dbReference type="ChEBI" id="CHEBI:456216"/>
        <dbReference type="EC" id="6.2.1.5"/>
    </reaction>
</comment>
<evidence type="ECO:0000256" key="2">
    <source>
        <dbReference type="ARBA" id="ARBA00022598"/>
    </source>
</evidence>
<evidence type="ECO:0000313" key="10">
    <source>
        <dbReference type="EMBL" id="AFZ81529.1"/>
    </source>
</evidence>
<evidence type="ECO:0000256" key="5">
    <source>
        <dbReference type="ARBA" id="ARBA00084108"/>
    </source>
</evidence>
<dbReference type="PIRSF" id="PIRSF001553">
    <property type="entry name" value="SucCS_alpha"/>
    <property type="match status" value="1"/>
</dbReference>
<evidence type="ECO:0000256" key="4">
    <source>
        <dbReference type="ARBA" id="ARBA00060367"/>
    </source>
</evidence>
<dbReference type="InterPro" id="IPR033847">
    <property type="entry name" value="Citrt_syn/SCS-alpha_CS"/>
</dbReference>
<comment type="function">
    <text evidence="6">Succinyl-CoA synthetase functions in the citric acid cycle (TCA), coupling the hydrolysis of succinyl-CoA to the synthesis of ATP and thus represents the only step of substrate-level phosphorylation in the TCA. The alpha subunit of the enzyme binds the substrates coenzyme A and phosphate, while succinate binding and nucleotide specificity is provided by the beta subunit.</text>
</comment>
<proteinExistence type="inferred from homology"/>
<comment type="subcellular location">
    <subcellularLocation>
        <location evidence="4">Hydrogenosome lumen</location>
    </subcellularLocation>
    <subcellularLocation>
        <location evidence="6">Mitochondrion</location>
    </subcellularLocation>
</comment>
<dbReference type="OrthoDB" id="1664372at2759"/>
<dbReference type="AlphaFoldDB" id="L0B341"/>
<name>L0B341_THEEQ</name>
<dbReference type="GO" id="GO:0000166">
    <property type="term" value="F:nucleotide binding"/>
    <property type="evidence" value="ECO:0007669"/>
    <property type="project" value="UniProtKB-KW"/>
</dbReference>
<feature type="active site" description="Tele-phosphohistidine intermediate" evidence="6 7">
    <location>
        <position position="285"/>
    </location>
</feature>
<keyword evidence="1 6" id="KW-0816">Tricarboxylic acid cycle</keyword>
<dbReference type="EC" id="6.2.1.5" evidence="6"/>
<dbReference type="VEuPathDB" id="PiroplasmaDB:BEWA_009430"/>
<evidence type="ECO:0000256" key="3">
    <source>
        <dbReference type="ARBA" id="ARBA00022741"/>
    </source>
</evidence>
<dbReference type="NCBIfam" id="NF004230">
    <property type="entry name" value="PRK05678.1"/>
    <property type="match status" value="1"/>
</dbReference>
<dbReference type="FunFam" id="3.40.50.261:FF:000006">
    <property type="entry name" value="Succinate--CoA ligase [ADP-forming] subunit alpha"/>
    <property type="match status" value="1"/>
</dbReference>
<dbReference type="InterPro" id="IPR003781">
    <property type="entry name" value="CoA-bd"/>
</dbReference>
<evidence type="ECO:0000256" key="8">
    <source>
        <dbReference type="RuleBase" id="RU000677"/>
    </source>
</evidence>
<feature type="domain" description="CoA-binding" evidence="9">
    <location>
        <begin position="32"/>
        <end position="135"/>
    </location>
</feature>
<dbReference type="Gene3D" id="3.40.50.720">
    <property type="entry name" value="NAD(P)-binding Rossmann-like Domain"/>
    <property type="match status" value="1"/>
</dbReference>
<keyword evidence="3 6" id="KW-0547">Nucleotide-binding</keyword>
<dbReference type="EMBL" id="CP001670">
    <property type="protein sequence ID" value="AFZ81529.1"/>
    <property type="molecule type" value="Genomic_DNA"/>
</dbReference>
<dbReference type="PANTHER" id="PTHR11117">
    <property type="entry name" value="SUCCINYL-COA LIGASE SUBUNIT ALPHA"/>
    <property type="match status" value="1"/>
</dbReference>
<dbReference type="PANTHER" id="PTHR11117:SF2">
    <property type="entry name" value="SUCCINATE--COA LIGASE [ADP_GDP-FORMING] SUBUNIT ALPHA, MITOCHONDRIAL"/>
    <property type="match status" value="1"/>
</dbReference>
<feature type="binding site" evidence="6">
    <location>
        <position position="196"/>
    </location>
    <ligand>
        <name>substrate</name>
        <note>ligand shared with subunit beta</note>
    </ligand>
</feature>
<protein>
    <recommendedName>
        <fullName evidence="6">Succinate--CoA ligase [ADP-forming] subunit alpha, mitochondrial</fullName>
        <ecNumber evidence="6">6.2.1.5</ecNumber>
    </recommendedName>
    <alternativeName>
        <fullName evidence="6">Succinyl-CoA synthetase subunit alpha</fullName>
        <shortName evidence="6">SCS-alpha</shortName>
    </alternativeName>
</protein>
<dbReference type="NCBIfam" id="TIGR01019">
    <property type="entry name" value="sucCoAalpha"/>
    <property type="match status" value="1"/>
</dbReference>
<dbReference type="PROSITE" id="PS01216">
    <property type="entry name" value="SUCCINYL_COA_LIG_1"/>
    <property type="match status" value="1"/>
</dbReference>
<evidence type="ECO:0000256" key="1">
    <source>
        <dbReference type="ARBA" id="ARBA00022532"/>
    </source>
</evidence>
<dbReference type="GO" id="GO:0004775">
    <property type="term" value="F:succinate-CoA ligase (ADP-forming) activity"/>
    <property type="evidence" value="ECO:0007669"/>
    <property type="project" value="UniProtKB-UniRule"/>
</dbReference>
<comment type="pathway">
    <text evidence="6">Carbohydrate metabolism; tricarboxylic acid cycle; succinate from succinyl-CoA (ligase route): step 1/1.</text>
</comment>
<accession>L0B341</accession>
<dbReference type="GO" id="GO:0005739">
    <property type="term" value="C:mitochondrion"/>
    <property type="evidence" value="ECO:0007669"/>
    <property type="project" value="UniProtKB-SubCell"/>
</dbReference>
<reference evidence="10 11" key="1">
    <citation type="journal article" date="2012" name="BMC Genomics">
        <title>Comparative genomic analysis and phylogenetic position of Theileria equi.</title>
        <authorList>
            <person name="Kappmeyer L.S."/>
            <person name="Thiagarajan M."/>
            <person name="Herndon D.R."/>
            <person name="Ramsay J.D."/>
            <person name="Caler E."/>
            <person name="Djikeng A."/>
            <person name="Gillespie J.J."/>
            <person name="Lau A.O."/>
            <person name="Roalson E.H."/>
            <person name="Silva J.C."/>
            <person name="Silva M.G."/>
            <person name="Suarez C.E."/>
            <person name="Ueti M.W."/>
            <person name="Nene V.M."/>
            <person name="Mealey R.H."/>
            <person name="Knowles D.P."/>
            <person name="Brayton K.A."/>
        </authorList>
    </citation>
    <scope>NUCLEOTIDE SEQUENCE [LARGE SCALE GENOMIC DNA]</scope>
    <source>
        <strain evidence="10 11">WA</strain>
    </source>
</reference>
<keyword evidence="11" id="KW-1185">Reference proteome</keyword>
<keyword evidence="5" id="KW-0377">Hydrogenosome</keyword>
<evidence type="ECO:0000256" key="7">
    <source>
        <dbReference type="PIRSR" id="PIRSR001553-1"/>
    </source>
</evidence>
<dbReference type="InterPro" id="IPR005811">
    <property type="entry name" value="SUCC_ACL_C"/>
</dbReference>
<keyword evidence="6" id="KW-0496">Mitochondrion</keyword>
<dbReference type="InterPro" id="IPR036291">
    <property type="entry name" value="NAD(P)-bd_dom_sf"/>
</dbReference>
<dbReference type="HAMAP" id="MF_01988">
    <property type="entry name" value="Succ_CoA_alpha"/>
    <property type="match status" value="1"/>
</dbReference>
<dbReference type="SMART" id="SM00881">
    <property type="entry name" value="CoA_binding"/>
    <property type="match status" value="1"/>
</dbReference>